<name>A0A2T9X2Q0_9CREN</name>
<gene>
    <name evidence="1" type="ORF">DDW13_07640</name>
</gene>
<reference evidence="1 2" key="1">
    <citation type="journal article" date="2015" name="Appl. Environ. Microbiol.">
        <title>Nanoarchaeota, Their Sulfolobales Host, and Nanoarchaeota Virus Distribution across Yellowstone National Park Hot Springs.</title>
        <authorList>
            <person name="Munson-McGee J.H."/>
            <person name="Field E.K."/>
            <person name="Bateson M."/>
            <person name="Rooney C."/>
            <person name="Stepanauskas R."/>
            <person name="Young M.J."/>
        </authorList>
    </citation>
    <scope>NUCLEOTIDE SEQUENCE [LARGE SCALE GENOMIC DNA]</scope>
    <source>
        <strain evidence="1">SCGC AC-742_N10</strain>
    </source>
</reference>
<evidence type="ECO:0000313" key="1">
    <source>
        <dbReference type="EMBL" id="PVU74378.1"/>
    </source>
</evidence>
<protein>
    <submittedName>
        <fullName evidence="1">Uncharacterized protein</fullName>
    </submittedName>
</protein>
<sequence length="90" mass="10708">MPWISARGSDKIVYNQCLKLEQGKILRVESFKGDRWIEIKRKKEDEFEITEKGYNNTTYVVSSKELKTLLKRLFEIEFPRSHQVRISITS</sequence>
<dbReference type="EMBL" id="QEFD01000219">
    <property type="protein sequence ID" value="PVU74378.1"/>
    <property type="molecule type" value="Genomic_DNA"/>
</dbReference>
<organism evidence="1 2">
    <name type="scientific">Acidianus hospitalis</name>
    <dbReference type="NCBI Taxonomy" id="563177"/>
    <lineage>
        <taxon>Archaea</taxon>
        <taxon>Thermoproteota</taxon>
        <taxon>Thermoprotei</taxon>
        <taxon>Sulfolobales</taxon>
        <taxon>Sulfolobaceae</taxon>
        <taxon>Acidianus</taxon>
    </lineage>
</organism>
<accession>A0A2T9X2Q0</accession>
<evidence type="ECO:0000313" key="2">
    <source>
        <dbReference type="Proteomes" id="UP000245638"/>
    </source>
</evidence>
<dbReference type="AlphaFoldDB" id="A0A2T9X2Q0"/>
<comment type="caution">
    <text evidence="1">The sequence shown here is derived from an EMBL/GenBank/DDBJ whole genome shotgun (WGS) entry which is preliminary data.</text>
</comment>
<proteinExistence type="predicted"/>
<dbReference type="OMA" id="SFKGDRW"/>
<dbReference type="Proteomes" id="UP000245638">
    <property type="component" value="Unassembled WGS sequence"/>
</dbReference>
<dbReference type="RefSeq" id="WP_013775744.1">
    <property type="nucleotide sequence ID" value="NC_015518.1"/>
</dbReference>